<dbReference type="Proteomes" id="UP000199310">
    <property type="component" value="Unassembled WGS sequence"/>
</dbReference>
<dbReference type="STRING" id="29529.SAMN04488122_3369"/>
<feature type="domain" description="RagB/SusD" evidence="6">
    <location>
        <begin position="304"/>
        <end position="549"/>
    </location>
</feature>
<evidence type="ECO:0000259" key="6">
    <source>
        <dbReference type="Pfam" id="PF07980"/>
    </source>
</evidence>
<evidence type="ECO:0000256" key="5">
    <source>
        <dbReference type="ARBA" id="ARBA00023237"/>
    </source>
</evidence>
<accession>A0A1I0RTS7</accession>
<dbReference type="RefSeq" id="WP_089896607.1">
    <property type="nucleotide sequence ID" value="NZ_FOJG01000001.1"/>
</dbReference>
<evidence type="ECO:0000313" key="9">
    <source>
        <dbReference type="Proteomes" id="UP000199310"/>
    </source>
</evidence>
<name>A0A1I0RTS7_9BACT</name>
<dbReference type="InterPro" id="IPR033985">
    <property type="entry name" value="SusD-like_N"/>
</dbReference>
<evidence type="ECO:0000256" key="4">
    <source>
        <dbReference type="ARBA" id="ARBA00023136"/>
    </source>
</evidence>
<protein>
    <submittedName>
        <fullName evidence="8">Starch-binding associating with outer membrane</fullName>
    </submittedName>
</protein>
<dbReference type="Pfam" id="PF07980">
    <property type="entry name" value="SusD_RagB"/>
    <property type="match status" value="1"/>
</dbReference>
<dbReference type="OrthoDB" id="5694214at2"/>
<evidence type="ECO:0000313" key="8">
    <source>
        <dbReference type="EMBL" id="SEW44721.1"/>
    </source>
</evidence>
<dbReference type="EMBL" id="FOJG01000001">
    <property type="protein sequence ID" value="SEW44721.1"/>
    <property type="molecule type" value="Genomic_DNA"/>
</dbReference>
<dbReference type="SUPFAM" id="SSF48452">
    <property type="entry name" value="TPR-like"/>
    <property type="match status" value="1"/>
</dbReference>
<dbReference type="AlphaFoldDB" id="A0A1I0RTS7"/>
<organism evidence="8 9">
    <name type="scientific">Chitinophaga arvensicola</name>
    <dbReference type="NCBI Taxonomy" id="29529"/>
    <lineage>
        <taxon>Bacteria</taxon>
        <taxon>Pseudomonadati</taxon>
        <taxon>Bacteroidota</taxon>
        <taxon>Chitinophagia</taxon>
        <taxon>Chitinophagales</taxon>
        <taxon>Chitinophagaceae</taxon>
        <taxon>Chitinophaga</taxon>
    </lineage>
</organism>
<keyword evidence="9" id="KW-1185">Reference proteome</keyword>
<keyword evidence="4" id="KW-0472">Membrane</keyword>
<comment type="subcellular location">
    <subcellularLocation>
        <location evidence="1">Cell outer membrane</location>
    </subcellularLocation>
</comment>
<dbReference type="PROSITE" id="PS51257">
    <property type="entry name" value="PROKAR_LIPOPROTEIN"/>
    <property type="match status" value="1"/>
</dbReference>
<keyword evidence="5" id="KW-0998">Cell outer membrane</keyword>
<dbReference type="InterPro" id="IPR012944">
    <property type="entry name" value="SusD_RagB_dom"/>
</dbReference>
<dbReference type="Pfam" id="PF14322">
    <property type="entry name" value="SusD-like_3"/>
    <property type="match status" value="1"/>
</dbReference>
<sequence length="549" mass="61739">MFKINYTWKNIITVFTGVLVLSACSRKLDKFPETAVTDASFWKTPNDLISAANALYLSLPVIANSYQDNYSDIAYATGPNNISDGSRLAPATSADWNDNYTLIRRSNTILEKSGSITGDQKIINQARGEASFFRAWAYFELLKRFGDVPLILRTFVLGDSLTQAFRTPRAQVITQIYADLDYAASVVPEIDVQANADYGRITKGAALSFKSRVALFEGTREKFFGYGNSKADLTIAVNAAGAVVNSGKYDIWQYAPKPDSSYFYLFQFVGEGKANKENVLVRLYGKDIANKISTHNVSGNIEQAYITPTKALLDLYLYKDGLPIAKSAFAKEQTTTLSQFENRDPRAGMTVFNKKLWYATSFYVPSFQFTVTGYKVAKWFNKTDWDNGSFTDFAIIRYAEVLLNYAEALYELNGSITDDQLNTTINKIRNRNGAGGVTPLTNGFVTANGLDMREEIRRERTVELAMEGYRYWDLLRWKTAEVELPKAILGSKYIKAEQGDLTNPKLTADGFIIAQPADKRSFRPNRDYLWPIPTTEFAYDPNLIPNPNW</sequence>
<comment type="similarity">
    <text evidence="2">Belongs to the SusD family.</text>
</comment>
<evidence type="ECO:0000256" key="2">
    <source>
        <dbReference type="ARBA" id="ARBA00006275"/>
    </source>
</evidence>
<evidence type="ECO:0000256" key="3">
    <source>
        <dbReference type="ARBA" id="ARBA00022729"/>
    </source>
</evidence>
<evidence type="ECO:0000256" key="1">
    <source>
        <dbReference type="ARBA" id="ARBA00004442"/>
    </source>
</evidence>
<dbReference type="InterPro" id="IPR011990">
    <property type="entry name" value="TPR-like_helical_dom_sf"/>
</dbReference>
<evidence type="ECO:0000259" key="7">
    <source>
        <dbReference type="Pfam" id="PF14322"/>
    </source>
</evidence>
<feature type="domain" description="SusD-like N-terminal" evidence="7">
    <location>
        <begin position="93"/>
        <end position="215"/>
    </location>
</feature>
<keyword evidence="3" id="KW-0732">Signal</keyword>
<dbReference type="Gene3D" id="1.25.40.390">
    <property type="match status" value="1"/>
</dbReference>
<proteinExistence type="inferred from homology"/>
<dbReference type="GO" id="GO:0009279">
    <property type="term" value="C:cell outer membrane"/>
    <property type="evidence" value="ECO:0007669"/>
    <property type="project" value="UniProtKB-SubCell"/>
</dbReference>
<reference evidence="9" key="1">
    <citation type="submission" date="2016-10" db="EMBL/GenBank/DDBJ databases">
        <authorList>
            <person name="Varghese N."/>
            <person name="Submissions S."/>
        </authorList>
    </citation>
    <scope>NUCLEOTIDE SEQUENCE [LARGE SCALE GENOMIC DNA]</scope>
    <source>
        <strain evidence="9">DSM 3695</strain>
    </source>
</reference>
<gene>
    <name evidence="8" type="ORF">SAMN04488122_3369</name>
</gene>